<organism evidence="2 3">
    <name type="scientific">Thalassotalea marina</name>
    <dbReference type="NCBI Taxonomy" id="1673741"/>
    <lineage>
        <taxon>Bacteria</taxon>
        <taxon>Pseudomonadati</taxon>
        <taxon>Pseudomonadota</taxon>
        <taxon>Gammaproteobacteria</taxon>
        <taxon>Alteromonadales</taxon>
        <taxon>Colwelliaceae</taxon>
        <taxon>Thalassotalea</taxon>
    </lineage>
</organism>
<comment type="caution">
    <text evidence="2">The sequence shown here is derived from an EMBL/GenBank/DDBJ whole genome shotgun (WGS) entry which is preliminary data.</text>
</comment>
<name>A0A919BQ57_9GAMM</name>
<dbReference type="InterPro" id="IPR018642">
    <property type="entry name" value="DUF2066"/>
</dbReference>
<gene>
    <name evidence="2" type="ORF">GCM10017161_33780</name>
</gene>
<accession>A0A919BQ57</accession>
<dbReference type="Pfam" id="PF09839">
    <property type="entry name" value="DUF2066"/>
    <property type="match status" value="1"/>
</dbReference>
<protein>
    <recommendedName>
        <fullName evidence="4">DUF2066 domain-containing protein</fullName>
    </recommendedName>
</protein>
<dbReference type="Proteomes" id="UP000623842">
    <property type="component" value="Unassembled WGS sequence"/>
</dbReference>
<evidence type="ECO:0000313" key="2">
    <source>
        <dbReference type="EMBL" id="GHG02174.1"/>
    </source>
</evidence>
<keyword evidence="3" id="KW-1185">Reference proteome</keyword>
<reference evidence="2" key="1">
    <citation type="journal article" date="2014" name="Int. J. Syst. Evol. Microbiol.">
        <title>Complete genome sequence of Corynebacterium casei LMG S-19264T (=DSM 44701T), isolated from a smear-ripened cheese.</title>
        <authorList>
            <consortium name="US DOE Joint Genome Institute (JGI-PGF)"/>
            <person name="Walter F."/>
            <person name="Albersmeier A."/>
            <person name="Kalinowski J."/>
            <person name="Ruckert C."/>
        </authorList>
    </citation>
    <scope>NUCLEOTIDE SEQUENCE</scope>
    <source>
        <strain evidence="2">KCTC 42731</strain>
    </source>
</reference>
<keyword evidence="1" id="KW-0732">Signal</keyword>
<evidence type="ECO:0000256" key="1">
    <source>
        <dbReference type="SAM" id="SignalP"/>
    </source>
</evidence>
<dbReference type="EMBL" id="BNCK01000008">
    <property type="protein sequence ID" value="GHG02174.1"/>
    <property type="molecule type" value="Genomic_DNA"/>
</dbReference>
<evidence type="ECO:0008006" key="4">
    <source>
        <dbReference type="Google" id="ProtNLM"/>
    </source>
</evidence>
<feature type="chain" id="PRO_5036952154" description="DUF2066 domain-containing protein" evidence="1">
    <location>
        <begin position="23"/>
        <end position="370"/>
    </location>
</feature>
<feature type="signal peptide" evidence="1">
    <location>
        <begin position="1"/>
        <end position="22"/>
    </location>
</feature>
<dbReference type="AlphaFoldDB" id="A0A919BQ57"/>
<sequence length="370" mass="42072">MRNWYIYLLSLLGLFAANNAFAVEVVDLYTASVNVPSQRAEHRESAAKEALDLVFVKVSGQQNALQNSYLKDERRKYSAYIDNFRYERKQQQIKLVITFNENKINNSLVEAGLPIWGSLRPQLVLWLIEEQGLQRIIVGANEQSAMVDEIKQVNKNRGLPIVMPLMDLEDNQQIQTADVWGRFTSPIRYASMRYSPEAIVTVRVSDNSLLSAEQLTAQEQCFDVCAPQFALDWSFVSMTSYESIQEFSETYYGDSKEGLINKALGDIADMLAQQYALQANVNREYLVDIGNVDSMAKYAQISKFLAELSSVQAVKLVNAKGQNRRFSLSLLGTEQAFLDSLKLHKALRRFYDPLDPASKQGVPLFYWEPK</sequence>
<evidence type="ECO:0000313" key="3">
    <source>
        <dbReference type="Proteomes" id="UP000623842"/>
    </source>
</evidence>
<reference evidence="2" key="2">
    <citation type="submission" date="2020-09" db="EMBL/GenBank/DDBJ databases">
        <authorList>
            <person name="Sun Q."/>
            <person name="Kim S."/>
        </authorList>
    </citation>
    <scope>NUCLEOTIDE SEQUENCE</scope>
    <source>
        <strain evidence="2">KCTC 42731</strain>
    </source>
</reference>
<proteinExistence type="predicted"/>